<name>A0A1J1IMD5_9DIPT</name>
<evidence type="ECO:0000313" key="2">
    <source>
        <dbReference type="Proteomes" id="UP000183832"/>
    </source>
</evidence>
<reference evidence="1 2" key="1">
    <citation type="submission" date="2015-04" db="EMBL/GenBank/DDBJ databases">
        <authorList>
            <person name="Syromyatnikov M.Y."/>
            <person name="Popov V.N."/>
        </authorList>
    </citation>
    <scope>NUCLEOTIDE SEQUENCE [LARGE SCALE GENOMIC DNA]</scope>
</reference>
<dbReference type="Proteomes" id="UP000183832">
    <property type="component" value="Unassembled WGS sequence"/>
</dbReference>
<evidence type="ECO:0000313" key="1">
    <source>
        <dbReference type="EMBL" id="CRL00724.1"/>
    </source>
</evidence>
<accession>A0A1J1IMD5</accession>
<gene>
    <name evidence="1" type="ORF">CLUMA_CG013981</name>
</gene>
<organism evidence="1 2">
    <name type="scientific">Clunio marinus</name>
    <dbReference type="NCBI Taxonomy" id="568069"/>
    <lineage>
        <taxon>Eukaryota</taxon>
        <taxon>Metazoa</taxon>
        <taxon>Ecdysozoa</taxon>
        <taxon>Arthropoda</taxon>
        <taxon>Hexapoda</taxon>
        <taxon>Insecta</taxon>
        <taxon>Pterygota</taxon>
        <taxon>Neoptera</taxon>
        <taxon>Endopterygota</taxon>
        <taxon>Diptera</taxon>
        <taxon>Nematocera</taxon>
        <taxon>Chironomoidea</taxon>
        <taxon>Chironomidae</taxon>
        <taxon>Clunio</taxon>
    </lineage>
</organism>
<sequence>MANNPIVICTLSVCFRDLNSSKHIICDHSFAHGFIISLLNIPKKKKNPHCESENHCLRKLETAKLIKYLLKTTRQTLFLKWLLKCFGLQSSSVMNWMGGWKAHGQKAVKINEMT</sequence>
<dbReference type="AlphaFoldDB" id="A0A1J1IMD5"/>
<dbReference type="EMBL" id="CVRI01000054">
    <property type="protein sequence ID" value="CRL00724.1"/>
    <property type="molecule type" value="Genomic_DNA"/>
</dbReference>
<proteinExistence type="predicted"/>
<protein>
    <submittedName>
        <fullName evidence="1">CLUMA_CG013981, isoform A</fullName>
    </submittedName>
</protein>
<keyword evidence="2" id="KW-1185">Reference proteome</keyword>